<dbReference type="InterPro" id="IPR050485">
    <property type="entry name" value="Proline_metab_enzyme"/>
</dbReference>
<organism evidence="7 8">
    <name type="scientific">Actinokineospora guangxiensis</name>
    <dbReference type="NCBI Taxonomy" id="1490288"/>
    <lineage>
        <taxon>Bacteria</taxon>
        <taxon>Bacillati</taxon>
        <taxon>Actinomycetota</taxon>
        <taxon>Actinomycetes</taxon>
        <taxon>Pseudonocardiales</taxon>
        <taxon>Pseudonocardiaceae</taxon>
        <taxon>Actinokineospora</taxon>
    </lineage>
</organism>
<dbReference type="PANTHER" id="PTHR42862">
    <property type="entry name" value="DELTA-1-PYRROLINE-5-CARBOXYLATE DEHYDROGENASE 1, ISOFORM A-RELATED"/>
    <property type="match status" value="1"/>
</dbReference>
<protein>
    <recommendedName>
        <fullName evidence="2">L-glutamate gamma-semialdehyde dehydrogenase</fullName>
        <ecNumber evidence="2">1.2.1.88</ecNumber>
    </recommendedName>
</protein>
<dbReference type="Gene3D" id="3.40.309.10">
    <property type="entry name" value="Aldehyde Dehydrogenase, Chain A, domain 2"/>
    <property type="match status" value="1"/>
</dbReference>
<dbReference type="SUPFAM" id="SSF53720">
    <property type="entry name" value="ALDH-like"/>
    <property type="match status" value="1"/>
</dbReference>
<evidence type="ECO:0000259" key="6">
    <source>
        <dbReference type="Pfam" id="PF00171"/>
    </source>
</evidence>
<keyword evidence="3" id="KW-0560">Oxidoreductase</keyword>
<dbReference type="RefSeq" id="WP_378248030.1">
    <property type="nucleotide sequence ID" value="NZ_JBHSKF010000006.1"/>
</dbReference>
<evidence type="ECO:0000313" key="8">
    <source>
        <dbReference type="Proteomes" id="UP001596157"/>
    </source>
</evidence>
<dbReference type="InterPro" id="IPR016162">
    <property type="entry name" value="Ald_DH_N"/>
</dbReference>
<dbReference type="Pfam" id="PF00171">
    <property type="entry name" value="Aldedh"/>
    <property type="match status" value="1"/>
</dbReference>
<evidence type="ECO:0000313" key="7">
    <source>
        <dbReference type="EMBL" id="MFC5288244.1"/>
    </source>
</evidence>
<feature type="domain" description="Aldehyde dehydrogenase" evidence="6">
    <location>
        <begin position="51"/>
        <end position="513"/>
    </location>
</feature>
<dbReference type="InterPro" id="IPR016163">
    <property type="entry name" value="Ald_DH_C"/>
</dbReference>
<dbReference type="InterPro" id="IPR016161">
    <property type="entry name" value="Ald_DH/histidinol_DH"/>
</dbReference>
<gene>
    <name evidence="7" type="ORF">ACFPM7_14385</name>
</gene>
<comment type="caution">
    <text evidence="7">The sequence shown here is derived from an EMBL/GenBank/DDBJ whole genome shotgun (WGS) entry which is preliminary data.</text>
</comment>
<evidence type="ECO:0000256" key="2">
    <source>
        <dbReference type="ARBA" id="ARBA00012884"/>
    </source>
</evidence>
<sequence>MTARVRVTYATLSADNEDLHTSYEEGLRVAKSWLGATIPTKVAGEARTAGAAFAVTSPSDTAIRLCTAHAATPEDTDDAVRSAAAAFGRWRRTPWAERVALLRRAADLISERAPELAALMSMEVGKNRLEALGDVEESADLIRYYCDQYEAADGFTAPMDTLSPAETTSSVLRPYGPWAVISPFNFPMALAAGPAGAALVAGNPVLIKPSPQGTFTAAKLHDCLIDAGIPAGVAHLLPGGDEVGQALVEHDGVAGLTFTGSTATGALVRARFSRRFPKPVITETGGKNAAVVTASADLAVAAAGVARSAFGLSGQKCSACSRVYVQREVVDDFLAALAAEADALVVGDPTQRAVFLGPVIDAAAVARYTAAVDHAREHGRIVVGGDVLRPDEGRSRGHFVTPTVVTGLPADDPLLRDELFVPFVAVVAVDSLDEAITLANATDYGLTAGFFSGDDAEIERFLDEIEAGVVYVNRAAGATTGAWPGVQPFGGWKGSGSSGKAGGGPHYVQLYLREQSRTVVAR</sequence>
<keyword evidence="8" id="KW-1185">Reference proteome</keyword>
<accession>A0ABW0EQA7</accession>
<keyword evidence="4" id="KW-0520">NAD</keyword>
<dbReference type="InterPro" id="IPR015590">
    <property type="entry name" value="Aldehyde_DH_dom"/>
</dbReference>
<dbReference type="PANTHER" id="PTHR42862:SF1">
    <property type="entry name" value="DELTA-1-PYRROLINE-5-CARBOXYLATE DEHYDROGENASE 2, ISOFORM A-RELATED"/>
    <property type="match status" value="1"/>
</dbReference>
<evidence type="ECO:0000256" key="3">
    <source>
        <dbReference type="ARBA" id="ARBA00023002"/>
    </source>
</evidence>
<dbReference type="Gene3D" id="3.40.605.10">
    <property type="entry name" value="Aldehyde Dehydrogenase, Chain A, domain 1"/>
    <property type="match status" value="1"/>
</dbReference>
<dbReference type="Proteomes" id="UP001596157">
    <property type="component" value="Unassembled WGS sequence"/>
</dbReference>
<reference evidence="8" key="1">
    <citation type="journal article" date="2019" name="Int. J. Syst. Evol. Microbiol.">
        <title>The Global Catalogue of Microorganisms (GCM) 10K type strain sequencing project: providing services to taxonomists for standard genome sequencing and annotation.</title>
        <authorList>
            <consortium name="The Broad Institute Genomics Platform"/>
            <consortium name="The Broad Institute Genome Sequencing Center for Infectious Disease"/>
            <person name="Wu L."/>
            <person name="Ma J."/>
        </authorList>
    </citation>
    <scope>NUCLEOTIDE SEQUENCE [LARGE SCALE GENOMIC DNA]</scope>
    <source>
        <strain evidence="8">CCUG 59778</strain>
    </source>
</reference>
<evidence type="ECO:0000256" key="5">
    <source>
        <dbReference type="ARBA" id="ARBA00048142"/>
    </source>
</evidence>
<comment type="catalytic activity">
    <reaction evidence="5">
        <text>L-glutamate 5-semialdehyde + NAD(+) + H2O = L-glutamate + NADH + 2 H(+)</text>
        <dbReference type="Rhea" id="RHEA:30235"/>
        <dbReference type="ChEBI" id="CHEBI:15377"/>
        <dbReference type="ChEBI" id="CHEBI:15378"/>
        <dbReference type="ChEBI" id="CHEBI:29985"/>
        <dbReference type="ChEBI" id="CHEBI:57540"/>
        <dbReference type="ChEBI" id="CHEBI:57945"/>
        <dbReference type="ChEBI" id="CHEBI:58066"/>
        <dbReference type="EC" id="1.2.1.88"/>
    </reaction>
</comment>
<comment type="pathway">
    <text evidence="1">Amino-acid degradation; L-proline degradation into L-glutamate; L-glutamate from L-proline: step 2/2.</text>
</comment>
<dbReference type="EMBL" id="JBHSKF010000006">
    <property type="protein sequence ID" value="MFC5288244.1"/>
    <property type="molecule type" value="Genomic_DNA"/>
</dbReference>
<proteinExistence type="predicted"/>
<dbReference type="EC" id="1.2.1.88" evidence="2"/>
<dbReference type="InterPro" id="IPR016160">
    <property type="entry name" value="Ald_DH_CS_CYS"/>
</dbReference>
<dbReference type="PROSITE" id="PS00070">
    <property type="entry name" value="ALDEHYDE_DEHYDR_CYS"/>
    <property type="match status" value="1"/>
</dbReference>
<evidence type="ECO:0000256" key="1">
    <source>
        <dbReference type="ARBA" id="ARBA00004786"/>
    </source>
</evidence>
<name>A0ABW0EQA7_9PSEU</name>
<evidence type="ECO:0000256" key="4">
    <source>
        <dbReference type="ARBA" id="ARBA00023027"/>
    </source>
</evidence>